<dbReference type="InterPro" id="IPR002793">
    <property type="entry name" value="Endonuclease_NucS"/>
</dbReference>
<keyword evidence="4 6" id="KW-0378">Hydrolase</keyword>
<name>A0A4R0QVA6_9BIFI</name>
<evidence type="ECO:0000256" key="6">
    <source>
        <dbReference type="HAMAP-Rule" id="MF_00722"/>
    </source>
</evidence>
<evidence type="ECO:0000256" key="3">
    <source>
        <dbReference type="ARBA" id="ARBA00022759"/>
    </source>
</evidence>
<keyword evidence="2 6" id="KW-0540">Nuclease</keyword>
<dbReference type="HAMAP" id="MF_00722">
    <property type="entry name" value="NucS"/>
    <property type="match status" value="1"/>
</dbReference>
<comment type="caution">
    <text evidence="9">The sequence shown here is derived from an EMBL/GenBank/DDBJ whole genome shotgun (WGS) entry which is preliminary data.</text>
</comment>
<reference evidence="9 10" key="1">
    <citation type="submission" date="2018-12" db="EMBL/GenBank/DDBJ databases">
        <title>Alloscrdovia theropitheci sp. nov: a novel taxon from the feces of the bleeding-herat monkey (Theropithecus geleda).</title>
        <authorList>
            <person name="Modesto M."/>
        </authorList>
    </citation>
    <scope>NUCLEOTIDE SEQUENCE [LARGE SCALE GENOMIC DNA]</scope>
    <source>
        <strain evidence="9 10">GLDI4/2</strain>
    </source>
</reference>
<gene>
    <name evidence="6 9" type="primary">nucS</name>
    <name evidence="9" type="ORF">EJ419_05370</name>
</gene>
<dbReference type="PANTHER" id="PTHR38814:SF1">
    <property type="entry name" value="ENDONUCLEASE NUCS"/>
    <property type="match status" value="1"/>
</dbReference>
<keyword evidence="10" id="KW-1185">Reference proteome</keyword>
<dbReference type="NCBIfam" id="NF002876">
    <property type="entry name" value="PRK03298.1"/>
    <property type="match status" value="1"/>
</dbReference>
<dbReference type="Gene3D" id="3.40.1350.10">
    <property type="match status" value="1"/>
</dbReference>
<dbReference type="CDD" id="cd22341">
    <property type="entry name" value="NucS-like"/>
    <property type="match status" value="1"/>
</dbReference>
<keyword evidence="3 6" id="KW-0255">Endonuclease</keyword>
<comment type="subcellular location">
    <subcellularLocation>
        <location evidence="6">Cytoplasm</location>
    </subcellularLocation>
</comment>
<dbReference type="PANTHER" id="PTHR38814">
    <property type="entry name" value="ENDONUCLEASE NUCS"/>
    <property type="match status" value="1"/>
</dbReference>
<dbReference type="InterPro" id="IPR048301">
    <property type="entry name" value="NucS_C"/>
</dbReference>
<dbReference type="Gene3D" id="2.70.180.20">
    <property type="match status" value="1"/>
</dbReference>
<sequence length="239" mass="26582">MRIIVADCSAQYSGRLNASLPRAKRVIMIKADQSCLIFSELGSYKPLNWMAAPCTLREINHESTRYDNVSASMGYADVPLYLQVSADKSDDILTIALWEVHSDSTFELGEDPGLDKDGVEAHLQKYLAEQIERAGEGMRLVRREYPTAIGPVDIMAVDGEGTHVAIEIKRHGGIDGVEQLTRYCELLNRDSLLAPVRGIFAAQSITPQARTLAHDRGFECLILDYDDMKGTESDELMLF</sequence>
<dbReference type="EMBL" id="RXLP01000021">
    <property type="protein sequence ID" value="TCD54087.1"/>
    <property type="molecule type" value="Genomic_DNA"/>
</dbReference>
<protein>
    <recommendedName>
        <fullName evidence="6">Endonuclease NucS</fullName>
        <ecNumber evidence="6">3.1.-.-</ecNumber>
    </recommendedName>
</protein>
<feature type="domain" description="Endonuclease NucS C-terminal" evidence="7">
    <location>
        <begin position="119"/>
        <end position="239"/>
    </location>
</feature>
<dbReference type="EC" id="3.1.-.-" evidence="6"/>
<dbReference type="GO" id="GO:0000014">
    <property type="term" value="F:single-stranded DNA endodeoxyribonuclease activity"/>
    <property type="evidence" value="ECO:0007669"/>
    <property type="project" value="UniProtKB-UniRule"/>
</dbReference>
<accession>A0A4R0QVA6</accession>
<dbReference type="GO" id="GO:0003677">
    <property type="term" value="F:DNA binding"/>
    <property type="evidence" value="ECO:0007669"/>
    <property type="project" value="UniProtKB-KW"/>
</dbReference>
<evidence type="ECO:0000259" key="7">
    <source>
        <dbReference type="Pfam" id="PF01939"/>
    </source>
</evidence>
<comment type="function">
    <text evidence="6">Cleaves both 3' and 5' ssDNA extremities of branched DNA structures.</text>
</comment>
<dbReference type="InterPro" id="IPR049173">
    <property type="entry name" value="NucS_N_sf"/>
</dbReference>
<feature type="domain" description="Endonuclease NucS N-terminal PH-like" evidence="8">
    <location>
        <begin position="2"/>
        <end position="111"/>
    </location>
</feature>
<dbReference type="AlphaFoldDB" id="A0A4R0QVA6"/>
<dbReference type="InterPro" id="IPR011856">
    <property type="entry name" value="tRNA_endonuc-like_dom_sf"/>
</dbReference>
<dbReference type="RefSeq" id="WP_131284389.1">
    <property type="nucleotide sequence ID" value="NZ_RXLP01000021.1"/>
</dbReference>
<evidence type="ECO:0000256" key="4">
    <source>
        <dbReference type="ARBA" id="ARBA00022801"/>
    </source>
</evidence>
<evidence type="ECO:0000313" key="10">
    <source>
        <dbReference type="Proteomes" id="UP000291289"/>
    </source>
</evidence>
<keyword evidence="1 6" id="KW-0963">Cytoplasm</keyword>
<evidence type="ECO:0000259" key="8">
    <source>
        <dbReference type="Pfam" id="PF21003"/>
    </source>
</evidence>
<dbReference type="GO" id="GO:0005737">
    <property type="term" value="C:cytoplasm"/>
    <property type="evidence" value="ECO:0007669"/>
    <property type="project" value="UniProtKB-SubCell"/>
</dbReference>
<dbReference type="OrthoDB" id="3344925at2"/>
<organism evidence="9 10">
    <name type="scientific">Alloscardovia theropitheci</name>
    <dbReference type="NCBI Taxonomy" id="2496842"/>
    <lineage>
        <taxon>Bacteria</taxon>
        <taxon>Bacillati</taxon>
        <taxon>Actinomycetota</taxon>
        <taxon>Actinomycetes</taxon>
        <taxon>Bifidobacteriales</taxon>
        <taxon>Bifidobacteriaceae</taxon>
        <taxon>Alloscardovia</taxon>
    </lineage>
</organism>
<evidence type="ECO:0000313" key="9">
    <source>
        <dbReference type="EMBL" id="TCD54087.1"/>
    </source>
</evidence>
<proteinExistence type="inferred from homology"/>
<dbReference type="Pfam" id="PF21003">
    <property type="entry name" value="NucS_N"/>
    <property type="match status" value="1"/>
</dbReference>
<evidence type="ECO:0000256" key="5">
    <source>
        <dbReference type="ARBA" id="ARBA00023125"/>
    </source>
</evidence>
<dbReference type="InterPro" id="IPR048302">
    <property type="entry name" value="NucS_N"/>
</dbReference>
<evidence type="ECO:0000256" key="1">
    <source>
        <dbReference type="ARBA" id="ARBA00022490"/>
    </source>
</evidence>
<keyword evidence="5 6" id="KW-0238">DNA-binding</keyword>
<evidence type="ECO:0000256" key="2">
    <source>
        <dbReference type="ARBA" id="ARBA00022722"/>
    </source>
</evidence>
<comment type="similarity">
    <text evidence="6">Belongs to the NucS endonuclease family.</text>
</comment>
<dbReference type="Pfam" id="PF01939">
    <property type="entry name" value="NucS_C"/>
    <property type="match status" value="1"/>
</dbReference>
<dbReference type="Proteomes" id="UP000291289">
    <property type="component" value="Unassembled WGS sequence"/>
</dbReference>